<organism evidence="2 3">
    <name type="scientific">Armillaria luteobubalina</name>
    <dbReference type="NCBI Taxonomy" id="153913"/>
    <lineage>
        <taxon>Eukaryota</taxon>
        <taxon>Fungi</taxon>
        <taxon>Dikarya</taxon>
        <taxon>Basidiomycota</taxon>
        <taxon>Agaricomycotina</taxon>
        <taxon>Agaricomycetes</taxon>
        <taxon>Agaricomycetidae</taxon>
        <taxon>Agaricales</taxon>
        <taxon>Marasmiineae</taxon>
        <taxon>Physalacriaceae</taxon>
        <taxon>Armillaria</taxon>
    </lineage>
</organism>
<protein>
    <recommendedName>
        <fullName evidence="4">F-box domain-containing protein</fullName>
    </recommendedName>
</protein>
<sequence length="880" mass="98497">MDSAEFIVSRHEWNESIVRTGPLPIPDISELPVTSGIHRLSGEDLLRTFHISTQADFEYRLRRDVSSEISHTIPIIISHVCRRWRSLSISSPSLWTTIVIDDCTPLYSNSPTHTHLFPVVDYFISLSRLQPLKVAILLSGIPQQPSSFRKLQAERLGALLFYNANRVTSLTIRGMNWVHQYKILKKLSGKHMPILATFNCDHGSGQNVTPPVYYIPNSADHHFLPILTSHHPDFTLRPSPSSHFPLLQDVCLISTPIVWDHFDAVNLTTLVLAFLPDLPGVHDFRPTYACIHRVLHSSRHTLRSLTLAGILICQQTIGEAKDRLRHPFPMPKLEDLHVGYEDPMEVRNLIIGIAFPELKRLDLVSLDRTEEQGVSIIHMFLALVQALPLQQLISLKLHGVLLPVSLTEMPSISHEGHDDAGEFATQMEDNFTGEGSEGDDDEHEEEAKPYELPFHLSVSDGRKVFDESMRSELTVVFFQSLKALRTLDVSEPDRATLGFLHEAMPDSRRPPLPRLTAIRIAFLDDDFSNAVSTFLTTRAAKLDSEGDNGPPLLTKMIINGPQLSISNISGLISSLTNSRLGVHTLAIEENVQSPENGQRGSLSSSLLPGFHDAISAANHSRRYGSQDHRSVYNLLLDIGRRADENEEMLSSLLPRLHGSIEWLETEVSVSQGNPGFVDHPTLHIQQIAPPPPVAKPFAFLLTYFIEPLESLWRKDDFLWGGELIPDTISPTMLVALANWEALLMETRLVLANLERLVDKMVGDLDVAIGLRRAAVHIEKNIQLSRRSSAPLDSRLKLMALASETGLLEVVASFNVRSPQHLTHVIKIMRILVQEMERVPRRATSAWMVSTEEEISGLKKTIDKVNSVIFGPLGNFAMVDK</sequence>
<keyword evidence="3" id="KW-1185">Reference proteome</keyword>
<accession>A0AA39UB07</accession>
<proteinExistence type="predicted"/>
<name>A0AA39UB07_9AGAR</name>
<evidence type="ECO:0000313" key="2">
    <source>
        <dbReference type="EMBL" id="KAK0472125.1"/>
    </source>
</evidence>
<gene>
    <name evidence="2" type="ORF">EDD18DRAFT_1370527</name>
</gene>
<evidence type="ECO:0000313" key="3">
    <source>
        <dbReference type="Proteomes" id="UP001175228"/>
    </source>
</evidence>
<dbReference type="Gene3D" id="1.20.1280.50">
    <property type="match status" value="1"/>
</dbReference>
<dbReference type="EMBL" id="JAUEPU010000292">
    <property type="protein sequence ID" value="KAK0472125.1"/>
    <property type="molecule type" value="Genomic_DNA"/>
</dbReference>
<evidence type="ECO:0008006" key="4">
    <source>
        <dbReference type="Google" id="ProtNLM"/>
    </source>
</evidence>
<reference evidence="2" key="1">
    <citation type="submission" date="2023-06" db="EMBL/GenBank/DDBJ databases">
        <authorList>
            <consortium name="Lawrence Berkeley National Laboratory"/>
            <person name="Ahrendt S."/>
            <person name="Sahu N."/>
            <person name="Indic B."/>
            <person name="Wong-Bajracharya J."/>
            <person name="Merenyi Z."/>
            <person name="Ke H.-M."/>
            <person name="Monk M."/>
            <person name="Kocsube S."/>
            <person name="Drula E."/>
            <person name="Lipzen A."/>
            <person name="Balint B."/>
            <person name="Henrissat B."/>
            <person name="Andreopoulos B."/>
            <person name="Martin F.M."/>
            <person name="Harder C.B."/>
            <person name="Rigling D."/>
            <person name="Ford K.L."/>
            <person name="Foster G.D."/>
            <person name="Pangilinan J."/>
            <person name="Papanicolaou A."/>
            <person name="Barry K."/>
            <person name="LaButti K."/>
            <person name="Viragh M."/>
            <person name="Koriabine M."/>
            <person name="Yan M."/>
            <person name="Riley R."/>
            <person name="Champramary S."/>
            <person name="Plett K.L."/>
            <person name="Tsai I.J."/>
            <person name="Slot J."/>
            <person name="Sipos G."/>
            <person name="Plett J."/>
            <person name="Nagy L.G."/>
            <person name="Grigoriev I.V."/>
        </authorList>
    </citation>
    <scope>NUCLEOTIDE SEQUENCE</scope>
    <source>
        <strain evidence="2">HWK02</strain>
    </source>
</reference>
<dbReference type="Proteomes" id="UP001175228">
    <property type="component" value="Unassembled WGS sequence"/>
</dbReference>
<evidence type="ECO:0000256" key="1">
    <source>
        <dbReference type="SAM" id="MobiDB-lite"/>
    </source>
</evidence>
<feature type="region of interest" description="Disordered" evidence="1">
    <location>
        <begin position="429"/>
        <end position="450"/>
    </location>
</feature>
<dbReference type="AlphaFoldDB" id="A0AA39UB07"/>
<comment type="caution">
    <text evidence="2">The sequence shown here is derived from an EMBL/GenBank/DDBJ whole genome shotgun (WGS) entry which is preliminary data.</text>
</comment>